<dbReference type="InterPro" id="IPR019887">
    <property type="entry name" value="Tscrpt_reg_AsnC/Lrp_C"/>
</dbReference>
<dbReference type="SUPFAM" id="SSF46785">
    <property type="entry name" value="Winged helix' DNA-binding domain"/>
    <property type="match status" value="1"/>
</dbReference>
<gene>
    <name evidence="2" type="ORF">IAA54_03010</name>
</gene>
<dbReference type="GO" id="GO:0043565">
    <property type="term" value="F:sequence-specific DNA binding"/>
    <property type="evidence" value="ECO:0007669"/>
    <property type="project" value="TreeGrafter"/>
</dbReference>
<reference evidence="2" key="1">
    <citation type="submission" date="2020-10" db="EMBL/GenBank/DDBJ databases">
        <authorList>
            <person name="Gilroy R."/>
        </authorList>
    </citation>
    <scope>NUCLEOTIDE SEQUENCE</scope>
    <source>
        <strain evidence="2">ChiSjej1B19-7085</strain>
    </source>
</reference>
<proteinExistence type="predicted"/>
<dbReference type="InterPro" id="IPR036388">
    <property type="entry name" value="WH-like_DNA-bd_sf"/>
</dbReference>
<dbReference type="SMART" id="SM00344">
    <property type="entry name" value="HTH_ASNC"/>
    <property type="match status" value="1"/>
</dbReference>
<sequence>MDNLLNLLKENARLSTAELAVMLNKSEQEVKDQIAAYEKEGIIGGYQALINWEKAGDTRVTALIELRITPQPDVGFDAVAERVMRFEEVESVYLMSGAYDLAVVVHGNTMQDIAAFVARRLSSISGVISTATHFIMTRYKDGGVILNPLEKKDERRQVFYD</sequence>
<dbReference type="Pfam" id="PF01037">
    <property type="entry name" value="AsnC_trans_reg"/>
    <property type="match status" value="1"/>
</dbReference>
<dbReference type="PANTHER" id="PTHR30154">
    <property type="entry name" value="LEUCINE-RESPONSIVE REGULATORY PROTEIN"/>
    <property type="match status" value="1"/>
</dbReference>
<comment type="caution">
    <text evidence="2">The sequence shown here is derived from an EMBL/GenBank/DDBJ whole genome shotgun (WGS) entry which is preliminary data.</text>
</comment>
<dbReference type="GO" id="GO:0005829">
    <property type="term" value="C:cytosol"/>
    <property type="evidence" value="ECO:0007669"/>
    <property type="project" value="TreeGrafter"/>
</dbReference>
<reference evidence="2" key="2">
    <citation type="journal article" date="2021" name="PeerJ">
        <title>Extensive microbial diversity within the chicken gut microbiome revealed by metagenomics and culture.</title>
        <authorList>
            <person name="Gilroy R."/>
            <person name="Ravi A."/>
            <person name="Getino M."/>
            <person name="Pursley I."/>
            <person name="Horton D.L."/>
            <person name="Alikhan N.F."/>
            <person name="Baker D."/>
            <person name="Gharbi K."/>
            <person name="Hall N."/>
            <person name="Watson M."/>
            <person name="Adriaenssens E.M."/>
            <person name="Foster-Nyarko E."/>
            <person name="Jarju S."/>
            <person name="Secka A."/>
            <person name="Antonio M."/>
            <person name="Oren A."/>
            <person name="Chaudhuri R.R."/>
            <person name="La Ragione R."/>
            <person name="Hildebrand F."/>
            <person name="Pallen M.J."/>
        </authorList>
    </citation>
    <scope>NUCLEOTIDE SEQUENCE</scope>
    <source>
        <strain evidence="2">ChiSjej1B19-7085</strain>
    </source>
</reference>
<dbReference type="GO" id="GO:0043200">
    <property type="term" value="P:response to amino acid"/>
    <property type="evidence" value="ECO:0007669"/>
    <property type="project" value="TreeGrafter"/>
</dbReference>
<dbReference type="SUPFAM" id="SSF54909">
    <property type="entry name" value="Dimeric alpha+beta barrel"/>
    <property type="match status" value="1"/>
</dbReference>
<dbReference type="InterPro" id="IPR036390">
    <property type="entry name" value="WH_DNA-bd_sf"/>
</dbReference>
<protein>
    <submittedName>
        <fullName evidence="2">Lrp/AsnC family transcriptional regulator</fullName>
    </submittedName>
</protein>
<feature type="domain" description="Transcription regulator AsnC/Lrp ligand binding" evidence="1">
    <location>
        <begin position="67"/>
        <end position="136"/>
    </location>
</feature>
<dbReference type="Gene3D" id="3.30.70.920">
    <property type="match status" value="1"/>
</dbReference>
<dbReference type="InterPro" id="IPR011008">
    <property type="entry name" value="Dimeric_a/b-barrel"/>
</dbReference>
<dbReference type="InterPro" id="IPR019888">
    <property type="entry name" value="Tscrpt_reg_AsnC-like"/>
</dbReference>
<evidence type="ECO:0000313" key="2">
    <source>
        <dbReference type="EMBL" id="HIR56613.1"/>
    </source>
</evidence>
<name>A0A9D1DPF8_9FIRM</name>
<evidence type="ECO:0000259" key="1">
    <source>
        <dbReference type="Pfam" id="PF01037"/>
    </source>
</evidence>
<dbReference type="AlphaFoldDB" id="A0A9D1DPF8"/>
<organism evidence="2 3">
    <name type="scientific">Candidatus Gallacutalibacter pullicola</name>
    <dbReference type="NCBI Taxonomy" id="2840830"/>
    <lineage>
        <taxon>Bacteria</taxon>
        <taxon>Bacillati</taxon>
        <taxon>Bacillota</taxon>
        <taxon>Clostridia</taxon>
        <taxon>Eubacteriales</taxon>
        <taxon>Candidatus Gallacutalibacter</taxon>
    </lineage>
</organism>
<dbReference type="PANTHER" id="PTHR30154:SF34">
    <property type="entry name" value="TRANSCRIPTIONAL REGULATOR AZLB"/>
    <property type="match status" value="1"/>
</dbReference>
<evidence type="ECO:0000313" key="3">
    <source>
        <dbReference type="Proteomes" id="UP000886785"/>
    </source>
</evidence>
<dbReference type="Pfam" id="PF13412">
    <property type="entry name" value="HTH_24"/>
    <property type="match status" value="1"/>
</dbReference>
<dbReference type="Proteomes" id="UP000886785">
    <property type="component" value="Unassembled WGS sequence"/>
</dbReference>
<dbReference type="Gene3D" id="1.10.10.10">
    <property type="entry name" value="Winged helix-like DNA-binding domain superfamily/Winged helix DNA-binding domain"/>
    <property type="match status" value="1"/>
</dbReference>
<dbReference type="EMBL" id="DVHF01000036">
    <property type="protein sequence ID" value="HIR56613.1"/>
    <property type="molecule type" value="Genomic_DNA"/>
</dbReference>
<accession>A0A9D1DPF8</accession>